<dbReference type="Proteomes" id="UP000286921">
    <property type="component" value="Unassembled WGS sequence"/>
</dbReference>
<evidence type="ECO:0000313" key="2">
    <source>
        <dbReference type="EMBL" id="GCB21474.1"/>
    </source>
</evidence>
<accession>A0A401KQB8</accession>
<gene>
    <name evidence="2" type="ORF">AAWM_04359</name>
</gene>
<dbReference type="STRING" id="105351.A0A401KQB8"/>
<dbReference type="AlphaFoldDB" id="A0A401KQB8"/>
<evidence type="ECO:0000256" key="1">
    <source>
        <dbReference type="SAM" id="SignalP"/>
    </source>
</evidence>
<sequence>MGADTRSISILGSVTVVLSLAVDAVAFQFFNSTPSSIPSTCGDALVRNFTCDELFSVSAIASQQYVGNKTLESICVPDCKTSFYEYPSTVENVCGTTVYDFSGVNQTVQGFLDPLAWAFNVSCLTSGAEYCYSDITNRKNSIEPCSDCFLQYEAAMLGSVYGRQRVDPDSFSSLLSSCSVPGSSYPYSTPTSTSGSTNSSATSSPIATCTGSAYTVQESDSCDSISEAHEIATDICIQLEMKII</sequence>
<keyword evidence="3" id="KW-1185">Reference proteome</keyword>
<reference evidence="2 3" key="1">
    <citation type="submission" date="2016-09" db="EMBL/GenBank/DDBJ databases">
        <title>Aspergillus awamori IFM 58123T.</title>
        <authorList>
            <person name="Kusuya Y."/>
            <person name="Shimizu M."/>
            <person name="Takahashi H."/>
            <person name="Yaguchi T."/>
        </authorList>
    </citation>
    <scope>NUCLEOTIDE SEQUENCE [LARGE SCALE GENOMIC DNA]</scope>
    <source>
        <strain evidence="2 3">IFM 58123</strain>
    </source>
</reference>
<feature type="chain" id="PRO_5019166073" evidence="1">
    <location>
        <begin position="27"/>
        <end position="244"/>
    </location>
</feature>
<name>A0A401KQB8_ASPAW</name>
<organism evidence="2 3">
    <name type="scientific">Aspergillus awamori</name>
    <name type="common">Black koji mold</name>
    <dbReference type="NCBI Taxonomy" id="105351"/>
    <lineage>
        <taxon>Eukaryota</taxon>
        <taxon>Fungi</taxon>
        <taxon>Dikarya</taxon>
        <taxon>Ascomycota</taxon>
        <taxon>Pezizomycotina</taxon>
        <taxon>Eurotiomycetes</taxon>
        <taxon>Eurotiomycetidae</taxon>
        <taxon>Eurotiales</taxon>
        <taxon>Aspergillaceae</taxon>
        <taxon>Aspergillus</taxon>
    </lineage>
</organism>
<keyword evidence="1" id="KW-0732">Signal</keyword>
<protein>
    <submittedName>
        <fullName evidence="2">Uncharacterized protein</fullName>
    </submittedName>
</protein>
<evidence type="ECO:0000313" key="3">
    <source>
        <dbReference type="Proteomes" id="UP000286921"/>
    </source>
</evidence>
<dbReference type="EMBL" id="BDHI01000008">
    <property type="protein sequence ID" value="GCB21474.1"/>
    <property type="molecule type" value="Genomic_DNA"/>
</dbReference>
<feature type="signal peptide" evidence="1">
    <location>
        <begin position="1"/>
        <end position="26"/>
    </location>
</feature>
<comment type="caution">
    <text evidence="2">The sequence shown here is derived from an EMBL/GenBank/DDBJ whole genome shotgun (WGS) entry which is preliminary data.</text>
</comment>
<proteinExistence type="predicted"/>